<feature type="transmembrane region" description="Helical" evidence="1">
    <location>
        <begin position="12"/>
        <end position="30"/>
    </location>
</feature>
<feature type="transmembrane region" description="Helical" evidence="1">
    <location>
        <begin position="140"/>
        <end position="159"/>
    </location>
</feature>
<feature type="transmembrane region" description="Helical" evidence="1">
    <location>
        <begin position="171"/>
        <end position="188"/>
    </location>
</feature>
<organism evidence="2 3">
    <name type="scientific">Oikeobacillus pervagus</name>
    <dbReference type="NCBI Taxonomy" id="1325931"/>
    <lineage>
        <taxon>Bacteria</taxon>
        <taxon>Bacillati</taxon>
        <taxon>Bacillota</taxon>
        <taxon>Bacilli</taxon>
        <taxon>Bacillales</taxon>
        <taxon>Bacillaceae</taxon>
        <taxon>Oikeobacillus</taxon>
    </lineage>
</organism>
<accession>A0AAJ1T0X8</accession>
<evidence type="ECO:0000256" key="1">
    <source>
        <dbReference type="SAM" id="Phobius"/>
    </source>
</evidence>
<gene>
    <name evidence="2" type="ORF">J2S13_003099</name>
</gene>
<proteinExistence type="predicted"/>
<dbReference type="AlphaFoldDB" id="A0AAJ1T0X8"/>
<name>A0AAJ1T0X8_9BACI</name>
<comment type="caution">
    <text evidence="2">The sequence shown here is derived from an EMBL/GenBank/DDBJ whole genome shotgun (WGS) entry which is preliminary data.</text>
</comment>
<reference evidence="2" key="1">
    <citation type="submission" date="2023-07" db="EMBL/GenBank/DDBJ databases">
        <title>Genomic Encyclopedia of Type Strains, Phase IV (KMG-IV): sequencing the most valuable type-strain genomes for metagenomic binning, comparative biology and taxonomic classification.</title>
        <authorList>
            <person name="Goeker M."/>
        </authorList>
    </citation>
    <scope>NUCLEOTIDE SEQUENCE</scope>
    <source>
        <strain evidence="2">DSM 23947</strain>
    </source>
</reference>
<keyword evidence="1" id="KW-1133">Transmembrane helix</keyword>
<evidence type="ECO:0000313" key="3">
    <source>
        <dbReference type="Proteomes" id="UP001237207"/>
    </source>
</evidence>
<keyword evidence="1" id="KW-0812">Transmembrane</keyword>
<dbReference type="InterPro" id="IPR025576">
    <property type="entry name" value="YwiC"/>
</dbReference>
<dbReference type="EMBL" id="JAUSUC010000061">
    <property type="protein sequence ID" value="MDQ0216625.1"/>
    <property type="molecule type" value="Genomic_DNA"/>
</dbReference>
<keyword evidence="3" id="KW-1185">Reference proteome</keyword>
<feature type="transmembrane region" description="Helical" evidence="1">
    <location>
        <begin position="65"/>
        <end position="83"/>
    </location>
</feature>
<feature type="transmembrane region" description="Helical" evidence="1">
    <location>
        <begin position="117"/>
        <end position="134"/>
    </location>
</feature>
<sequence>MKPLIPNQHGAWAMLIIPFFLGIIISGGTWLHIPLFIAWFFLYLGTYPLLMNMKKKKKRPELTRWGIFYLSIAFVMITIVLIYQWRMVYFGLAMLPFFLVNLYFTKKKRERALWNDFSAILSFCIGGMASYYVGSQQVDSQCWMIGGISFLFFVGSTFYVKTMIREKKNVVFHRISWGYHIGIVLLFIFLREPFLFLAFFPSLLRAIMMVGRKISTNKIGVLEITNSVYMFLLVLVYFYQY</sequence>
<protein>
    <submittedName>
        <fullName evidence="2">Membrane protein</fullName>
    </submittedName>
</protein>
<dbReference type="Proteomes" id="UP001237207">
    <property type="component" value="Unassembled WGS sequence"/>
</dbReference>
<feature type="transmembrane region" description="Helical" evidence="1">
    <location>
        <begin position="219"/>
        <end position="239"/>
    </location>
</feature>
<keyword evidence="1" id="KW-0472">Membrane</keyword>
<evidence type="ECO:0000313" key="2">
    <source>
        <dbReference type="EMBL" id="MDQ0216625.1"/>
    </source>
</evidence>
<dbReference type="RefSeq" id="WP_307258691.1">
    <property type="nucleotide sequence ID" value="NZ_JAUSUC010000061.1"/>
</dbReference>
<dbReference type="Pfam" id="PF14256">
    <property type="entry name" value="YwiC"/>
    <property type="match status" value="1"/>
</dbReference>
<feature type="transmembrane region" description="Helical" evidence="1">
    <location>
        <begin position="89"/>
        <end position="105"/>
    </location>
</feature>